<feature type="transmembrane region" description="Helical" evidence="8">
    <location>
        <begin position="243"/>
        <end position="264"/>
    </location>
</feature>
<feature type="transmembrane region" description="Helical" evidence="8">
    <location>
        <begin position="321"/>
        <end position="341"/>
    </location>
</feature>
<dbReference type="Pfam" id="PF07670">
    <property type="entry name" value="Gate"/>
    <property type="match status" value="2"/>
</dbReference>
<evidence type="ECO:0000256" key="1">
    <source>
        <dbReference type="ARBA" id="ARBA00004651"/>
    </source>
</evidence>
<keyword evidence="13" id="KW-1185">Reference proteome</keyword>
<feature type="compositionally biased region" description="Basic and acidic residues" evidence="7">
    <location>
        <begin position="16"/>
        <end position="26"/>
    </location>
</feature>
<feature type="domain" description="Concentrative nucleoside transporter C-terminal" evidence="10">
    <location>
        <begin position="347"/>
        <end position="592"/>
    </location>
</feature>
<feature type="region of interest" description="Disordered" evidence="7">
    <location>
        <begin position="12"/>
        <end position="36"/>
    </location>
</feature>
<dbReference type="EMBL" id="JACVVK020000187">
    <property type="protein sequence ID" value="KAK7485896.1"/>
    <property type="molecule type" value="Genomic_DNA"/>
</dbReference>
<feature type="transmembrane region" description="Helical" evidence="8">
    <location>
        <begin position="926"/>
        <end position="945"/>
    </location>
</feature>
<evidence type="ECO:0000259" key="9">
    <source>
        <dbReference type="Pfam" id="PF01773"/>
    </source>
</evidence>
<feature type="transmembrane region" description="Helical" evidence="8">
    <location>
        <begin position="87"/>
        <end position="106"/>
    </location>
</feature>
<feature type="domain" description="Nucleoside transporter/FeoB GTPase Gate" evidence="11">
    <location>
        <begin position="731"/>
        <end position="828"/>
    </location>
</feature>
<name>A0ABD0KFR7_9CAEN</name>
<feature type="transmembrane region" description="Helical" evidence="8">
    <location>
        <begin position="574"/>
        <end position="601"/>
    </location>
</feature>
<keyword evidence="5 8" id="KW-1133">Transmembrane helix</keyword>
<feature type="transmembrane region" description="Helical" evidence="8">
    <location>
        <begin position="406"/>
        <end position="428"/>
    </location>
</feature>
<comment type="similarity">
    <text evidence="2">Belongs to the concentrative nucleoside transporter (CNT) (TC 2.A.41) family.</text>
</comment>
<protein>
    <recommendedName>
        <fullName evidence="14">Sodium/nucleoside cotransporter</fullName>
    </recommendedName>
</protein>
<feature type="domain" description="Concentrative nucleoside transporter N-terminal" evidence="9">
    <location>
        <begin position="165"/>
        <end position="236"/>
    </location>
</feature>
<evidence type="ECO:0000256" key="2">
    <source>
        <dbReference type="ARBA" id="ARBA00009033"/>
    </source>
</evidence>
<comment type="caution">
    <text evidence="12">The sequence shown here is derived from an EMBL/GenBank/DDBJ whole genome shotgun (WGS) entry which is preliminary data.</text>
</comment>
<organism evidence="12 13">
    <name type="scientific">Batillaria attramentaria</name>
    <dbReference type="NCBI Taxonomy" id="370345"/>
    <lineage>
        <taxon>Eukaryota</taxon>
        <taxon>Metazoa</taxon>
        <taxon>Spiralia</taxon>
        <taxon>Lophotrochozoa</taxon>
        <taxon>Mollusca</taxon>
        <taxon>Gastropoda</taxon>
        <taxon>Caenogastropoda</taxon>
        <taxon>Sorbeoconcha</taxon>
        <taxon>Cerithioidea</taxon>
        <taxon>Batillariidae</taxon>
        <taxon>Batillaria</taxon>
    </lineage>
</organism>
<evidence type="ECO:0000313" key="12">
    <source>
        <dbReference type="EMBL" id="KAK7485896.1"/>
    </source>
</evidence>
<sequence length="1082" mass="119127">MELVSYSNKAFEAENENGHPPDRPEDPEPIGGRTSPSWIETVQKSVGTWYQKHRRALILATKFTLLALYMAYLAYALYYRFGDEGSLRLLVCTILGVVILILKLMWGPMQRRCSSCCPSVSSSREQKTRTILRWTLGVSMAIFIVVWTGVDVGRKDTRNLVSLSGIAFFVIVLYITSVNPAKVNWHPVFWGMAIQYVFALLIIRTQWGYDAFEWLGDRFTELLEYSDEGAIFVFGEKYTDHVFAMKVLPVIVYFSSLISILYYLGAMQAIIRVIGRFLAFCMDTSATESINAAGNIFIGQTEAPLMIRPFMPKMTNSEIHAVMTGGFATVAGSVLGAYIAYGVKANYLLGASVMSAPAALAMSKLTYPETETTDVNEEDVYKLIQTQQSKNLIEAASMGASTAISLVANVAVNVMAFLAILAFLNATLVWFGDRVGVDGLTFEFLCSYVFYPMAFLMGVDEQDCRRVAQLIGYKTFMNEFVAYVEMGKLLDNLQVYHNYTTAVGANASYFQDGLDIILPAWNDTRLVGGFMTARSEAIATYALCGFSNLGSMGIQLGAFSAMIPSRKADLSRMVLRAMIAGNVACFMTACIAVIGVLIVFVKVVHPTVATRLHDCGPDCAPSTVKRTRKITRWTLYVGMAVFIILWTILDVGIAFFVISLYITSVHRTKVNWHPVFWGMAMQYVFALLIIRTQWGFQAFDWLGDRVTTFLGYTDAGSRFVFGEKFTDHVFAFQVLPVIVFFGAFMSVLYHVGVMQAVIGVGGRCLAFCMGTSPTESINTVGNIFVSQTEAPLMIKPFIERMTRSELHAVSTGGFATVAGSIMGAYISYGVKASYLLGASVMSAPGALAMSKLTYPETEVNDINAKEVYQLKFGSSNNMFEAIAVGASTAVKLIANIAANLIAIIALLEFLNATLQWFGDRAGVDGLTFQFLCSYVFYPMAFLMGVDASDCRRVARLIGIKTFTNEFVAYIEMGKLIDNGHVYSNYTTTVGNNARVLQDGLDVILPEWNNTRLEGGCLHARSEMIATYALCGFSNLSCIGIQLGSFGAMAPSRRTDFSRLVLRALIAGSVTCFMNACMAGKRE</sequence>
<feature type="transmembrane region" description="Helical" evidence="8">
    <location>
        <begin position="1024"/>
        <end position="1047"/>
    </location>
</feature>
<dbReference type="Proteomes" id="UP001519460">
    <property type="component" value="Unassembled WGS sequence"/>
</dbReference>
<feature type="transmembrane region" description="Helical" evidence="8">
    <location>
        <begin position="440"/>
        <end position="459"/>
    </location>
</feature>
<feature type="transmembrane region" description="Helical" evidence="8">
    <location>
        <begin position="160"/>
        <end position="176"/>
    </location>
</feature>
<dbReference type="PANTHER" id="PTHR10590:SF4">
    <property type="entry name" value="SOLUTE CARRIER FAMILY 28 MEMBER 3"/>
    <property type="match status" value="1"/>
</dbReference>
<dbReference type="InterPro" id="IPR008276">
    <property type="entry name" value="C_nuclsd_transpt"/>
</dbReference>
<keyword evidence="3" id="KW-1003">Cell membrane</keyword>
<evidence type="ECO:0000313" key="13">
    <source>
        <dbReference type="Proteomes" id="UP001519460"/>
    </source>
</evidence>
<accession>A0ABD0KFR7</accession>
<comment type="subcellular location">
    <subcellularLocation>
        <location evidence="1">Cell membrane</location>
        <topology evidence="1">Multi-pass membrane protein</topology>
    </subcellularLocation>
</comment>
<feature type="transmembrane region" description="Helical" evidence="8">
    <location>
        <begin position="188"/>
        <end position="207"/>
    </location>
</feature>
<dbReference type="AlphaFoldDB" id="A0ABD0KFR7"/>
<reference evidence="12 13" key="1">
    <citation type="journal article" date="2023" name="Sci. Data">
        <title>Genome assembly of the Korean intertidal mud-creeper Batillaria attramentaria.</title>
        <authorList>
            <person name="Patra A.K."/>
            <person name="Ho P.T."/>
            <person name="Jun S."/>
            <person name="Lee S.J."/>
            <person name="Kim Y."/>
            <person name="Won Y.J."/>
        </authorList>
    </citation>
    <scope>NUCLEOTIDE SEQUENCE [LARGE SCALE GENOMIC DNA]</scope>
    <source>
        <strain evidence="12">Wonlab-2016</strain>
    </source>
</reference>
<feature type="transmembrane region" description="Helical" evidence="8">
    <location>
        <begin position="806"/>
        <end position="826"/>
    </location>
</feature>
<feature type="transmembrane region" description="Helical" evidence="8">
    <location>
        <begin position="131"/>
        <end position="148"/>
    </location>
</feature>
<evidence type="ECO:0000256" key="7">
    <source>
        <dbReference type="SAM" id="MobiDB-lite"/>
    </source>
</evidence>
<evidence type="ECO:0000256" key="4">
    <source>
        <dbReference type="ARBA" id="ARBA00022692"/>
    </source>
</evidence>
<feature type="domain" description="Concentrative nucleoside transporter N-terminal" evidence="9">
    <location>
        <begin position="651"/>
        <end position="723"/>
    </location>
</feature>
<proteinExistence type="inferred from homology"/>
<evidence type="ECO:0000259" key="10">
    <source>
        <dbReference type="Pfam" id="PF07662"/>
    </source>
</evidence>
<feature type="domain" description="Nucleoside transporter/FeoB GTPase Gate" evidence="11">
    <location>
        <begin position="245"/>
        <end position="340"/>
    </location>
</feature>
<dbReference type="InterPro" id="IPR002668">
    <property type="entry name" value="CNT_N_dom"/>
</dbReference>
<feature type="transmembrane region" description="Helical" evidence="8">
    <location>
        <begin position="1059"/>
        <end position="1079"/>
    </location>
</feature>
<feature type="transmembrane region" description="Helical" evidence="8">
    <location>
        <begin position="675"/>
        <end position="694"/>
    </location>
</feature>
<dbReference type="GO" id="GO:0005886">
    <property type="term" value="C:plasma membrane"/>
    <property type="evidence" value="ECO:0007669"/>
    <property type="project" value="UniProtKB-SubCell"/>
</dbReference>
<gene>
    <name evidence="12" type="ORF">BaRGS_00022891</name>
</gene>
<dbReference type="NCBIfam" id="TIGR00804">
    <property type="entry name" value="nupC"/>
    <property type="match status" value="2"/>
</dbReference>
<keyword evidence="6 8" id="KW-0472">Membrane</keyword>
<dbReference type="InterPro" id="IPR011657">
    <property type="entry name" value="CNT_C_dom"/>
</dbReference>
<feature type="transmembrane region" description="Helical" evidence="8">
    <location>
        <begin position="635"/>
        <end position="663"/>
    </location>
</feature>
<dbReference type="Pfam" id="PF07662">
    <property type="entry name" value="Nucleos_tra2_C"/>
    <property type="match status" value="2"/>
</dbReference>
<dbReference type="Pfam" id="PF01773">
    <property type="entry name" value="Nucleos_tra2_N"/>
    <property type="match status" value="2"/>
</dbReference>
<evidence type="ECO:0000256" key="8">
    <source>
        <dbReference type="SAM" id="Phobius"/>
    </source>
</evidence>
<feature type="transmembrane region" description="Helical" evidence="8">
    <location>
        <begin position="881"/>
        <end position="906"/>
    </location>
</feature>
<evidence type="ECO:0000259" key="11">
    <source>
        <dbReference type="Pfam" id="PF07670"/>
    </source>
</evidence>
<dbReference type="PANTHER" id="PTHR10590">
    <property type="entry name" value="SODIUM/NUCLEOSIDE COTRANSPORTER"/>
    <property type="match status" value="1"/>
</dbReference>
<evidence type="ECO:0000256" key="6">
    <source>
        <dbReference type="ARBA" id="ARBA00023136"/>
    </source>
</evidence>
<evidence type="ECO:0000256" key="5">
    <source>
        <dbReference type="ARBA" id="ARBA00022989"/>
    </source>
</evidence>
<dbReference type="InterPro" id="IPR011642">
    <property type="entry name" value="Gate_dom"/>
</dbReference>
<feature type="transmembrane region" description="Helical" evidence="8">
    <location>
        <begin position="56"/>
        <end position="75"/>
    </location>
</feature>
<keyword evidence="4 8" id="KW-0812">Transmembrane</keyword>
<evidence type="ECO:0000256" key="3">
    <source>
        <dbReference type="ARBA" id="ARBA00022475"/>
    </source>
</evidence>
<evidence type="ECO:0008006" key="14">
    <source>
        <dbReference type="Google" id="ProtNLM"/>
    </source>
</evidence>
<feature type="transmembrane region" description="Helical" evidence="8">
    <location>
        <begin position="730"/>
        <end position="749"/>
    </location>
</feature>
<feature type="domain" description="Concentrative nucleoside transporter C-terminal" evidence="10">
    <location>
        <begin position="834"/>
        <end position="1079"/>
    </location>
</feature>
<dbReference type="InterPro" id="IPR018270">
    <property type="entry name" value="C_nuclsd_transpt_met_bac"/>
</dbReference>